<keyword evidence="2" id="KW-1185">Reference proteome</keyword>
<organism evidence="1 2">
    <name type="scientific">Trametes coccinea (strain BRFM310)</name>
    <name type="common">Pycnoporus coccineus</name>
    <dbReference type="NCBI Taxonomy" id="1353009"/>
    <lineage>
        <taxon>Eukaryota</taxon>
        <taxon>Fungi</taxon>
        <taxon>Dikarya</taxon>
        <taxon>Basidiomycota</taxon>
        <taxon>Agaricomycotina</taxon>
        <taxon>Agaricomycetes</taxon>
        <taxon>Polyporales</taxon>
        <taxon>Polyporaceae</taxon>
        <taxon>Trametes</taxon>
    </lineage>
</organism>
<name>A0A1Y2IGW4_TRAC3</name>
<proteinExistence type="predicted"/>
<gene>
    <name evidence="1" type="ORF">PYCCODRAFT_702079</name>
</gene>
<dbReference type="EMBL" id="KZ084119">
    <property type="protein sequence ID" value="OSD00379.1"/>
    <property type="molecule type" value="Genomic_DNA"/>
</dbReference>
<reference evidence="1 2" key="1">
    <citation type="journal article" date="2015" name="Biotechnol. Biofuels">
        <title>Enhanced degradation of softwood versus hardwood by the white-rot fungus Pycnoporus coccineus.</title>
        <authorList>
            <person name="Couturier M."/>
            <person name="Navarro D."/>
            <person name="Chevret D."/>
            <person name="Henrissat B."/>
            <person name="Piumi F."/>
            <person name="Ruiz-Duenas F.J."/>
            <person name="Martinez A.T."/>
            <person name="Grigoriev I.V."/>
            <person name="Riley R."/>
            <person name="Lipzen A."/>
            <person name="Berrin J.G."/>
            <person name="Master E.R."/>
            <person name="Rosso M.N."/>
        </authorList>
    </citation>
    <scope>NUCLEOTIDE SEQUENCE [LARGE SCALE GENOMIC DNA]</scope>
    <source>
        <strain evidence="1 2">BRFM310</strain>
    </source>
</reference>
<dbReference type="AlphaFoldDB" id="A0A1Y2IGW4"/>
<evidence type="ECO:0000313" key="2">
    <source>
        <dbReference type="Proteomes" id="UP000193067"/>
    </source>
</evidence>
<dbReference type="Proteomes" id="UP000193067">
    <property type="component" value="Unassembled WGS sequence"/>
</dbReference>
<sequence>MLFRSEADCIACRAPQSSLGPLMRRAFLRYGTCRTAVCVRGFLNFRGSSSALIPTLSCVSICLRPLRTLIVQTHRAASILPIMRQSRAVLNLPFRYRACPTSRRSFTFGESCASEHRRNALPLRHSSGVFLGLRNDTGSSPPRERRSIFTHAGPLEALHSPQSMRLPQTMQFCSIELTFA</sequence>
<protein>
    <submittedName>
        <fullName evidence="1">Uncharacterized protein</fullName>
    </submittedName>
</protein>
<accession>A0A1Y2IGW4</accession>
<evidence type="ECO:0000313" key="1">
    <source>
        <dbReference type="EMBL" id="OSD00379.1"/>
    </source>
</evidence>